<dbReference type="CDD" id="cd00084">
    <property type="entry name" value="HMG-box_SF"/>
    <property type="match status" value="1"/>
</dbReference>
<dbReference type="Ensembl" id="ENSCMIT00000030364.1">
    <property type="protein sequence ID" value="ENSCMIP00000029898.1"/>
    <property type="gene ID" value="ENSCMIG00000012908.1"/>
</dbReference>
<evidence type="ECO:0000313" key="1">
    <source>
        <dbReference type="Ensembl" id="ENSCMIP00000029898.1"/>
    </source>
</evidence>
<dbReference type="AlphaFoldDB" id="A0A4W3IUF6"/>
<dbReference type="GO" id="GO:0090427">
    <property type="term" value="P:activation of meiosis"/>
    <property type="evidence" value="ECO:0007669"/>
    <property type="project" value="TreeGrafter"/>
</dbReference>
<dbReference type="InParanoid" id="A0A4W3IUF6"/>
<dbReference type="GO" id="GO:0007283">
    <property type="term" value="P:spermatogenesis"/>
    <property type="evidence" value="ECO:0007669"/>
    <property type="project" value="TreeGrafter"/>
</dbReference>
<proteinExistence type="predicted"/>
<dbReference type="GO" id="GO:0048477">
    <property type="term" value="P:oogenesis"/>
    <property type="evidence" value="ECO:0007669"/>
    <property type="project" value="TreeGrafter"/>
</dbReference>
<dbReference type="STRING" id="7868.ENSCMIP00000029898"/>
<dbReference type="PANTHER" id="PTHR35254:SF1">
    <property type="entry name" value="STIMULATED BY RETINOIC ACID GENE 8 PROTEIN HOMOLOG"/>
    <property type="match status" value="1"/>
</dbReference>
<dbReference type="Proteomes" id="UP000314986">
    <property type="component" value="Unassembled WGS sequence"/>
</dbReference>
<reference evidence="2" key="3">
    <citation type="journal article" date="2014" name="Nature">
        <title>Elephant shark genome provides unique insights into gnathostome evolution.</title>
        <authorList>
            <consortium name="International Elephant Shark Genome Sequencing Consortium"/>
            <person name="Venkatesh B."/>
            <person name="Lee A.P."/>
            <person name="Ravi V."/>
            <person name="Maurya A.K."/>
            <person name="Lian M.M."/>
            <person name="Swann J.B."/>
            <person name="Ohta Y."/>
            <person name="Flajnik M.F."/>
            <person name="Sutoh Y."/>
            <person name="Kasahara M."/>
            <person name="Hoon S."/>
            <person name="Gangu V."/>
            <person name="Roy S.W."/>
            <person name="Irimia M."/>
            <person name="Korzh V."/>
            <person name="Kondrychyn I."/>
            <person name="Lim Z.W."/>
            <person name="Tay B.H."/>
            <person name="Tohari S."/>
            <person name="Kong K.W."/>
            <person name="Ho S."/>
            <person name="Lorente-Galdos B."/>
            <person name="Quilez J."/>
            <person name="Marques-Bonet T."/>
            <person name="Raney B.J."/>
            <person name="Ingham P.W."/>
            <person name="Tay A."/>
            <person name="Hillier L.W."/>
            <person name="Minx P."/>
            <person name="Boehm T."/>
            <person name="Wilson R.K."/>
            <person name="Brenner S."/>
            <person name="Warren W.C."/>
        </authorList>
    </citation>
    <scope>NUCLEOTIDE SEQUENCE [LARGE SCALE GENOMIC DNA]</scope>
</reference>
<reference evidence="2" key="2">
    <citation type="journal article" date="2007" name="PLoS Biol.">
        <title>Survey sequencing and comparative analysis of the elephant shark (Callorhinchus milii) genome.</title>
        <authorList>
            <person name="Venkatesh B."/>
            <person name="Kirkness E.F."/>
            <person name="Loh Y.H."/>
            <person name="Halpern A.L."/>
            <person name="Lee A.P."/>
            <person name="Johnson J."/>
            <person name="Dandona N."/>
            <person name="Viswanathan L.D."/>
            <person name="Tay A."/>
            <person name="Venter J.C."/>
            <person name="Strausberg R.L."/>
            <person name="Brenner S."/>
        </authorList>
    </citation>
    <scope>NUCLEOTIDE SEQUENCE [LARGE SCALE GENOMIC DNA]</scope>
</reference>
<sequence length="201" mass="22660">FLHVRHIFHHPQESTSSSKTLPPRFSPTLNSIIPTPQFLPGSTTTHPFPHLYLYFYKETMDLLVENVIVSVEQIGLPIVSKAISHLWQGMSAEKKAVIFKKCLSPSKAITLQLPMQMDYSLRDKMLDSQGASASSESTPDEMLFEDAFDFASGSTFTHCASENPEETCTLYKQIVNFVKAQCDAATHLLQVRLVKYRTAKY</sequence>
<dbReference type="GO" id="GO:0071300">
    <property type="term" value="P:cellular response to retinoic acid"/>
    <property type="evidence" value="ECO:0007669"/>
    <property type="project" value="InterPro"/>
</dbReference>
<dbReference type="GO" id="GO:0005634">
    <property type="term" value="C:nucleus"/>
    <property type="evidence" value="ECO:0007669"/>
    <property type="project" value="TreeGrafter"/>
</dbReference>
<accession>A0A4W3IUF6</accession>
<reference evidence="2" key="1">
    <citation type="journal article" date="2006" name="Science">
        <title>Ancient noncoding elements conserved in the human genome.</title>
        <authorList>
            <person name="Venkatesh B."/>
            <person name="Kirkness E.F."/>
            <person name="Loh Y.H."/>
            <person name="Halpern A.L."/>
            <person name="Lee A.P."/>
            <person name="Johnson J."/>
            <person name="Dandona N."/>
            <person name="Viswanathan L.D."/>
            <person name="Tay A."/>
            <person name="Venter J.C."/>
            <person name="Strausberg R.L."/>
            <person name="Brenner S."/>
        </authorList>
    </citation>
    <scope>NUCLEOTIDE SEQUENCE [LARGE SCALE GENOMIC DNA]</scope>
</reference>
<dbReference type="GO" id="GO:0051321">
    <property type="term" value="P:meiotic cell cycle"/>
    <property type="evidence" value="ECO:0007669"/>
    <property type="project" value="InterPro"/>
</dbReference>
<dbReference type="InterPro" id="IPR033537">
    <property type="entry name" value="Stra8"/>
</dbReference>
<reference evidence="1" key="4">
    <citation type="submission" date="2025-08" db="UniProtKB">
        <authorList>
            <consortium name="Ensembl"/>
        </authorList>
    </citation>
    <scope>IDENTIFICATION</scope>
</reference>
<name>A0A4W3IUF6_CALMI</name>
<keyword evidence="2" id="KW-1185">Reference proteome</keyword>
<reference evidence="1" key="5">
    <citation type="submission" date="2025-09" db="UniProtKB">
        <authorList>
            <consortium name="Ensembl"/>
        </authorList>
    </citation>
    <scope>IDENTIFICATION</scope>
</reference>
<evidence type="ECO:0000313" key="2">
    <source>
        <dbReference type="Proteomes" id="UP000314986"/>
    </source>
</evidence>
<dbReference type="PANTHER" id="PTHR35254">
    <property type="entry name" value="STIMULATED BY RETINOIC ACID GENE 8 PROTEIN HOMOLOG"/>
    <property type="match status" value="1"/>
</dbReference>
<protein>
    <submittedName>
        <fullName evidence="1">Uncharacterized protein</fullName>
    </submittedName>
</protein>
<organism evidence="1 2">
    <name type="scientific">Callorhinchus milii</name>
    <name type="common">Ghost shark</name>
    <dbReference type="NCBI Taxonomy" id="7868"/>
    <lineage>
        <taxon>Eukaryota</taxon>
        <taxon>Metazoa</taxon>
        <taxon>Chordata</taxon>
        <taxon>Craniata</taxon>
        <taxon>Vertebrata</taxon>
        <taxon>Chondrichthyes</taxon>
        <taxon>Holocephali</taxon>
        <taxon>Chimaeriformes</taxon>
        <taxon>Callorhinchidae</taxon>
        <taxon>Callorhinchus</taxon>
    </lineage>
</organism>